<dbReference type="PANTHER" id="PTHR35392">
    <property type="entry name" value="ZN(II)2CYS6 TRANSCRIPTION FACTOR (EUROFUNG)-RELATED-RELATED"/>
    <property type="match status" value="1"/>
</dbReference>
<reference evidence="1 2" key="1">
    <citation type="submission" date="2024-03" db="EMBL/GenBank/DDBJ databases">
        <title>A high-quality draft genome sequence of Diaporthe vaccinii, a causative agent of upright dieback and viscid rot disease in cranberry plants.</title>
        <authorList>
            <person name="Sarrasin M."/>
            <person name="Lang B.F."/>
            <person name="Burger G."/>
        </authorList>
    </citation>
    <scope>NUCLEOTIDE SEQUENCE [LARGE SCALE GENOMIC DNA]</scope>
    <source>
        <strain evidence="1 2">IS7</strain>
    </source>
</reference>
<evidence type="ECO:0008006" key="3">
    <source>
        <dbReference type="Google" id="ProtNLM"/>
    </source>
</evidence>
<evidence type="ECO:0000313" key="2">
    <source>
        <dbReference type="Proteomes" id="UP001600888"/>
    </source>
</evidence>
<dbReference type="EMBL" id="JBAWTH010000036">
    <property type="protein sequence ID" value="KAL2284406.1"/>
    <property type="molecule type" value="Genomic_DNA"/>
</dbReference>
<dbReference type="EMBL" id="JBAWTH010000036">
    <property type="protein sequence ID" value="KAL2284397.1"/>
    <property type="molecule type" value="Genomic_DNA"/>
</dbReference>
<sequence>MEPTHLATGALTLLFPRTRNLAEVDDDCPAAPPRGSCPRCWVVKVKCKRSPGLPCQACIAHQIPQSLCDIDRITRYKPFEKWQNGLYERQFTDVTGTMPGAYETATLQHYTDGPTLEVNCCPFSPIRKNQFYVCKKDRIGWHPAKTTAYCLATTELDLKTYVKSCMKSTIAESCRAKSPTSFMFILAGWTGGPLIYQCFELYTTLVLLQRGWRLRQPALGMSSIQDESSAWHGAMPAPRMVQNQLGHLLELRMVELDAEILRALHKLIAKRHILNWLEVTLAIFLLLHVRELDAARIIYWKRYRDTGGFWIHPTKPAALINEEVFSCKALLWHYHCAYPQQPLAFNWDAPTSRQKLEEDEKLINSMRYLQKFVSALRRWFQSVWISASDHLIGEGSLIGRKAADLYVDGKPESVAFSISSLIFENREDGFEAGAFA</sequence>
<dbReference type="Proteomes" id="UP001600888">
    <property type="component" value="Unassembled WGS sequence"/>
</dbReference>
<name>A0ABR4EPP8_9PEZI</name>
<dbReference type="InterPro" id="IPR052973">
    <property type="entry name" value="Fungal_sec-metab_reg_TF"/>
</dbReference>
<protein>
    <recommendedName>
        <fullName evidence="3">Zn(2)-C6 fungal-type domain-containing protein</fullName>
    </recommendedName>
</protein>
<gene>
    <name evidence="1" type="ORF">FJTKL_08824</name>
</gene>
<keyword evidence="2" id="KW-1185">Reference proteome</keyword>
<accession>A0ABR4EPP8</accession>
<dbReference type="EMBL" id="JBAWTH010000036">
    <property type="protein sequence ID" value="KAL2284403.1"/>
    <property type="molecule type" value="Genomic_DNA"/>
</dbReference>
<comment type="caution">
    <text evidence="1">The sequence shown here is derived from an EMBL/GenBank/DDBJ whole genome shotgun (WGS) entry which is preliminary data.</text>
</comment>
<proteinExistence type="predicted"/>
<evidence type="ECO:0000313" key="1">
    <source>
        <dbReference type="EMBL" id="KAL2284403.1"/>
    </source>
</evidence>
<dbReference type="PANTHER" id="PTHR35392:SF3">
    <property type="entry name" value="ZN(2)-C6 FUNGAL-TYPE DOMAIN-CONTAINING PROTEIN"/>
    <property type="match status" value="1"/>
</dbReference>
<organism evidence="1 2">
    <name type="scientific">Diaporthe vaccinii</name>
    <dbReference type="NCBI Taxonomy" id="105482"/>
    <lineage>
        <taxon>Eukaryota</taxon>
        <taxon>Fungi</taxon>
        <taxon>Dikarya</taxon>
        <taxon>Ascomycota</taxon>
        <taxon>Pezizomycotina</taxon>
        <taxon>Sordariomycetes</taxon>
        <taxon>Sordariomycetidae</taxon>
        <taxon>Diaporthales</taxon>
        <taxon>Diaporthaceae</taxon>
        <taxon>Diaporthe</taxon>
        <taxon>Diaporthe eres species complex</taxon>
    </lineage>
</organism>